<keyword evidence="4" id="KW-0808">Transferase</keyword>
<accession>A0A7D9LMM1</accession>
<keyword evidence="5" id="KW-0479">Metal-binding</keyword>
<keyword evidence="8" id="KW-0833">Ubl conjugation pathway</keyword>
<dbReference type="InterPro" id="IPR017907">
    <property type="entry name" value="Znf_RING_CS"/>
</dbReference>
<dbReference type="Pfam" id="PF22191">
    <property type="entry name" value="IBR_1"/>
    <property type="match status" value="1"/>
</dbReference>
<dbReference type="EC" id="2.3.2.31" evidence="3"/>
<evidence type="ECO:0000256" key="7">
    <source>
        <dbReference type="ARBA" id="ARBA00022771"/>
    </source>
</evidence>
<keyword evidence="9" id="KW-0862">Zinc</keyword>
<dbReference type="InterPro" id="IPR044066">
    <property type="entry name" value="TRIAD_supradom"/>
</dbReference>
<dbReference type="SMART" id="SM00647">
    <property type="entry name" value="IBR"/>
    <property type="match status" value="2"/>
</dbReference>
<evidence type="ECO:0000313" key="11">
    <source>
        <dbReference type="EMBL" id="CAB4035758.1"/>
    </source>
</evidence>
<evidence type="ECO:0000256" key="9">
    <source>
        <dbReference type="ARBA" id="ARBA00022833"/>
    </source>
</evidence>
<comment type="similarity">
    <text evidence="10">Belongs to the RBR family. RNF14 subfamily.</text>
</comment>
<evidence type="ECO:0000256" key="8">
    <source>
        <dbReference type="ARBA" id="ARBA00022786"/>
    </source>
</evidence>
<dbReference type="SUPFAM" id="SSF57850">
    <property type="entry name" value="RING/U-box"/>
    <property type="match status" value="3"/>
</dbReference>
<comment type="pathway">
    <text evidence="2">Protein modification; protein ubiquitination.</text>
</comment>
<dbReference type="InterPro" id="IPR031128">
    <property type="entry name" value="RNF14_RING-HC_Zfn"/>
</dbReference>
<dbReference type="CDD" id="cd20354">
    <property type="entry name" value="Rcat_RBR_RNF14"/>
    <property type="match status" value="1"/>
</dbReference>
<protein>
    <recommendedName>
        <fullName evidence="3">RBR-type E3 ubiquitin transferase</fullName>
        <ecNumber evidence="3">2.3.2.31</ecNumber>
    </recommendedName>
</protein>
<keyword evidence="11" id="KW-0436">Ligase</keyword>
<dbReference type="CDD" id="cd20341">
    <property type="entry name" value="BRcat_RBR_RNF14"/>
    <property type="match status" value="1"/>
</dbReference>
<evidence type="ECO:0000256" key="10">
    <source>
        <dbReference type="ARBA" id="ARBA00044508"/>
    </source>
</evidence>
<evidence type="ECO:0000256" key="2">
    <source>
        <dbReference type="ARBA" id="ARBA00004906"/>
    </source>
</evidence>
<dbReference type="EMBL" id="CACRXK020021348">
    <property type="protein sequence ID" value="CAB4035758.1"/>
    <property type="molecule type" value="Genomic_DNA"/>
</dbReference>
<dbReference type="GO" id="GO:0016874">
    <property type="term" value="F:ligase activity"/>
    <property type="evidence" value="ECO:0007669"/>
    <property type="project" value="UniProtKB-KW"/>
</dbReference>
<dbReference type="GO" id="GO:0016567">
    <property type="term" value="P:protein ubiquitination"/>
    <property type="evidence" value="ECO:0007669"/>
    <property type="project" value="InterPro"/>
</dbReference>
<dbReference type="CDD" id="cd16628">
    <property type="entry name" value="RING-HC_RBR_RNF14"/>
    <property type="match status" value="1"/>
</dbReference>
<comment type="caution">
    <text evidence="11">The sequence shown here is derived from an EMBL/GenBank/DDBJ whole genome shotgun (WGS) entry which is preliminary data.</text>
</comment>
<sequence length="339" mass="39092">LSKLCISLDTLWEESPYEVILFRWIQFLQDETLDTLNISSPLILTKMKFASNDPSFDSRAVQDVPSSAALLGTILDFDQQERERVFRTSHYCCGVCFCEKTGSACIAFPKCEHVFCTECISEYFKVQIESGSVKALNCPETKCESQALPYQVKNLVSPDLFAKYDKYLLQSSLDEMSDIVYCPRPSCQSPVILEQDTTMGVCQVCRFAFCSLCKFTFHGVSPCVFKPNEVRRLKMEYENATEAEKLFLERRYGKNRIRRMIDEFISEEWLVDNSKTCPRCNAHIQKSEGCNKMHCSKCHTNFCWLCGKILDPKHPYLHFNLWNSSCFNKLFEGVEEDSD</sequence>
<dbReference type="Proteomes" id="UP001152795">
    <property type="component" value="Unassembled WGS sequence"/>
</dbReference>
<dbReference type="PROSITE" id="PS00518">
    <property type="entry name" value="ZF_RING_1"/>
    <property type="match status" value="1"/>
</dbReference>
<dbReference type="InterPro" id="IPR013083">
    <property type="entry name" value="Znf_RING/FYVE/PHD"/>
</dbReference>
<dbReference type="AlphaFoldDB" id="A0A7D9LMM1"/>
<dbReference type="FunFam" id="3.30.40.10:FF:000186">
    <property type="entry name" value="RBR-type E3 ubiquitin transferase"/>
    <property type="match status" value="1"/>
</dbReference>
<dbReference type="PROSITE" id="PS50089">
    <property type="entry name" value="ZF_RING_2"/>
    <property type="match status" value="1"/>
</dbReference>
<dbReference type="InterPro" id="IPR001841">
    <property type="entry name" value="Znf_RING"/>
</dbReference>
<keyword evidence="7" id="KW-0863">Zinc-finger</keyword>
<dbReference type="GO" id="GO:0008270">
    <property type="term" value="F:zinc ion binding"/>
    <property type="evidence" value="ECO:0007669"/>
    <property type="project" value="UniProtKB-KW"/>
</dbReference>
<comment type="catalytic activity">
    <reaction evidence="1">
        <text>[E2 ubiquitin-conjugating enzyme]-S-ubiquitinyl-L-cysteine + [acceptor protein]-L-lysine = [E2 ubiquitin-conjugating enzyme]-L-cysteine + [acceptor protein]-N(6)-ubiquitinyl-L-lysine.</text>
        <dbReference type="EC" id="2.3.2.31"/>
    </reaction>
</comment>
<gene>
    <name evidence="11" type="ORF">PACLA_8A038407</name>
</gene>
<dbReference type="Gene3D" id="3.30.40.10">
    <property type="entry name" value="Zinc/RING finger domain, C3HC4 (zinc finger)"/>
    <property type="match status" value="1"/>
</dbReference>
<reference evidence="11" key="1">
    <citation type="submission" date="2020-04" db="EMBL/GenBank/DDBJ databases">
        <authorList>
            <person name="Alioto T."/>
            <person name="Alioto T."/>
            <person name="Gomez Garrido J."/>
        </authorList>
    </citation>
    <scope>NUCLEOTIDE SEQUENCE</scope>
    <source>
        <strain evidence="11">A484AB</strain>
    </source>
</reference>
<dbReference type="Pfam" id="PF01485">
    <property type="entry name" value="IBR"/>
    <property type="match status" value="1"/>
</dbReference>
<organism evidence="11 12">
    <name type="scientific">Paramuricea clavata</name>
    <name type="common">Red gorgonian</name>
    <name type="synonym">Violescent sea-whip</name>
    <dbReference type="NCBI Taxonomy" id="317549"/>
    <lineage>
        <taxon>Eukaryota</taxon>
        <taxon>Metazoa</taxon>
        <taxon>Cnidaria</taxon>
        <taxon>Anthozoa</taxon>
        <taxon>Octocorallia</taxon>
        <taxon>Malacalcyonacea</taxon>
        <taxon>Plexauridae</taxon>
        <taxon>Paramuricea</taxon>
    </lineage>
</organism>
<keyword evidence="6" id="KW-0677">Repeat</keyword>
<name>A0A7D9LMM1_PARCT</name>
<dbReference type="InterPro" id="IPR031127">
    <property type="entry name" value="E3_UB_ligase_RBR"/>
</dbReference>
<evidence type="ECO:0000256" key="1">
    <source>
        <dbReference type="ARBA" id="ARBA00001798"/>
    </source>
</evidence>
<dbReference type="PROSITE" id="PS51873">
    <property type="entry name" value="TRIAD"/>
    <property type="match status" value="1"/>
</dbReference>
<evidence type="ECO:0000256" key="6">
    <source>
        <dbReference type="ARBA" id="ARBA00022737"/>
    </source>
</evidence>
<evidence type="ECO:0000256" key="3">
    <source>
        <dbReference type="ARBA" id="ARBA00012251"/>
    </source>
</evidence>
<dbReference type="PANTHER" id="PTHR11685">
    <property type="entry name" value="RBR FAMILY RING FINGER AND IBR DOMAIN-CONTAINING"/>
    <property type="match status" value="1"/>
</dbReference>
<dbReference type="GO" id="GO:0061630">
    <property type="term" value="F:ubiquitin protein ligase activity"/>
    <property type="evidence" value="ECO:0007669"/>
    <property type="project" value="UniProtKB-EC"/>
</dbReference>
<evidence type="ECO:0000313" key="12">
    <source>
        <dbReference type="Proteomes" id="UP001152795"/>
    </source>
</evidence>
<dbReference type="Gene3D" id="1.20.120.1750">
    <property type="match status" value="1"/>
</dbReference>
<evidence type="ECO:0000256" key="4">
    <source>
        <dbReference type="ARBA" id="ARBA00022679"/>
    </source>
</evidence>
<proteinExistence type="inferred from homology"/>
<keyword evidence="12" id="KW-1185">Reference proteome</keyword>
<dbReference type="OrthoDB" id="1431934at2759"/>
<dbReference type="Gene3D" id="2.20.25.20">
    <property type="match status" value="1"/>
</dbReference>
<feature type="non-terminal residue" evidence="11">
    <location>
        <position position="1"/>
    </location>
</feature>
<evidence type="ECO:0000256" key="5">
    <source>
        <dbReference type="ARBA" id="ARBA00022723"/>
    </source>
</evidence>
<dbReference type="InterPro" id="IPR002867">
    <property type="entry name" value="IBR_dom"/>
</dbReference>
<dbReference type="InterPro" id="IPR047548">
    <property type="entry name" value="Rcat_RBR_RNF14"/>
</dbReference>